<reference evidence="2" key="1">
    <citation type="journal article" date="2023" name="Plant J.">
        <title>The genome of the king protea, Protea cynaroides.</title>
        <authorList>
            <person name="Chang J."/>
            <person name="Duong T.A."/>
            <person name="Schoeman C."/>
            <person name="Ma X."/>
            <person name="Roodt D."/>
            <person name="Barker N."/>
            <person name="Li Z."/>
            <person name="Van de Peer Y."/>
            <person name="Mizrachi E."/>
        </authorList>
    </citation>
    <scope>NUCLEOTIDE SEQUENCE</scope>
    <source>
        <tissue evidence="2">Young leaves</tissue>
    </source>
</reference>
<dbReference type="Proteomes" id="UP001141806">
    <property type="component" value="Unassembled WGS sequence"/>
</dbReference>
<evidence type="ECO:0000313" key="3">
    <source>
        <dbReference type="Proteomes" id="UP001141806"/>
    </source>
</evidence>
<dbReference type="AlphaFoldDB" id="A0A9Q0KMN7"/>
<gene>
    <name evidence="2" type="ORF">NE237_006203</name>
</gene>
<evidence type="ECO:0000313" key="2">
    <source>
        <dbReference type="EMBL" id="KAJ4973029.1"/>
    </source>
</evidence>
<comment type="caution">
    <text evidence="2">The sequence shown here is derived from an EMBL/GenBank/DDBJ whole genome shotgun (WGS) entry which is preliminary data.</text>
</comment>
<comment type="similarity">
    <text evidence="1">Belongs to the SCAR/WAVE family.</text>
</comment>
<organism evidence="2 3">
    <name type="scientific">Protea cynaroides</name>
    <dbReference type="NCBI Taxonomy" id="273540"/>
    <lineage>
        <taxon>Eukaryota</taxon>
        <taxon>Viridiplantae</taxon>
        <taxon>Streptophyta</taxon>
        <taxon>Embryophyta</taxon>
        <taxon>Tracheophyta</taxon>
        <taxon>Spermatophyta</taxon>
        <taxon>Magnoliopsida</taxon>
        <taxon>Proteales</taxon>
        <taxon>Proteaceae</taxon>
        <taxon>Protea</taxon>
    </lineage>
</organism>
<protein>
    <submittedName>
        <fullName evidence="2">Uncharacterized protein</fullName>
    </submittedName>
</protein>
<dbReference type="GO" id="GO:0030036">
    <property type="term" value="P:actin cytoskeleton organization"/>
    <property type="evidence" value="ECO:0007669"/>
    <property type="project" value="InterPro"/>
</dbReference>
<keyword evidence="3" id="KW-1185">Reference proteome</keyword>
<evidence type="ECO:0000256" key="1">
    <source>
        <dbReference type="ARBA" id="ARBA00006993"/>
    </source>
</evidence>
<dbReference type="PANTHER" id="PTHR12902:SF33">
    <property type="entry name" value="PROTEIN SCAR3"/>
    <property type="match status" value="1"/>
</dbReference>
<dbReference type="GO" id="GO:0071933">
    <property type="term" value="F:Arp2/3 complex binding"/>
    <property type="evidence" value="ECO:0007669"/>
    <property type="project" value="TreeGrafter"/>
</dbReference>
<accession>A0A9Q0KMN7</accession>
<dbReference type="InterPro" id="IPR028288">
    <property type="entry name" value="SCAR/WAVE_fam"/>
</dbReference>
<dbReference type="GO" id="GO:0034237">
    <property type="term" value="F:protein kinase A regulatory subunit binding"/>
    <property type="evidence" value="ECO:0007669"/>
    <property type="project" value="TreeGrafter"/>
</dbReference>
<proteinExistence type="inferred from homology"/>
<name>A0A9Q0KMN7_9MAGN</name>
<dbReference type="EMBL" id="JAMYWD010000004">
    <property type="protein sequence ID" value="KAJ4973029.1"/>
    <property type="molecule type" value="Genomic_DNA"/>
</dbReference>
<dbReference type="GO" id="GO:2000601">
    <property type="term" value="P:positive regulation of Arp2/3 complex-mediated actin nucleation"/>
    <property type="evidence" value="ECO:0007669"/>
    <property type="project" value="TreeGrafter"/>
</dbReference>
<dbReference type="PANTHER" id="PTHR12902">
    <property type="entry name" value="WASP-1"/>
    <property type="match status" value="1"/>
</dbReference>
<sequence>MGSSNLIQQVLLHFRFHLSSSIKVRATVLPANQSSERKEEGNLKFLVEREEERETEIHQGEKSLGWCSVIQTVRKANKNLDKYSNQRIQRSKDRSKEKMLLTQLRLRNEYSLGAPELYMAANCQDPKAILDGVAVAGLVGVLRQLGDLAE</sequence>
<dbReference type="GO" id="GO:0005856">
    <property type="term" value="C:cytoskeleton"/>
    <property type="evidence" value="ECO:0007669"/>
    <property type="project" value="InterPro"/>
</dbReference>